<protein>
    <submittedName>
        <fullName evidence="9">Uncharacterized protein</fullName>
    </submittedName>
</protein>
<comment type="caution">
    <text evidence="9">The sequence shown here is derived from an EMBL/GenBank/DDBJ whole genome shotgun (WGS) entry which is preliminary data.</text>
</comment>
<dbReference type="InterPro" id="IPR004331">
    <property type="entry name" value="SPX_dom"/>
</dbReference>
<dbReference type="PANTHER" id="PTHR10783">
    <property type="entry name" value="XENOTROPIC AND POLYTROPIC RETROVIRUS RECEPTOR 1-RELATED"/>
    <property type="match status" value="1"/>
</dbReference>
<feature type="domain" description="EXS" evidence="7">
    <location>
        <begin position="294"/>
        <end position="501"/>
    </location>
</feature>
<evidence type="ECO:0000259" key="7">
    <source>
        <dbReference type="PROSITE" id="PS51380"/>
    </source>
</evidence>
<evidence type="ECO:0000256" key="6">
    <source>
        <dbReference type="SAM" id="Phobius"/>
    </source>
</evidence>
<feature type="transmembrane region" description="Helical" evidence="6">
    <location>
        <begin position="308"/>
        <end position="327"/>
    </location>
</feature>
<evidence type="ECO:0000256" key="3">
    <source>
        <dbReference type="ARBA" id="ARBA00022692"/>
    </source>
</evidence>
<feature type="transmembrane region" description="Helical" evidence="6">
    <location>
        <begin position="267"/>
        <end position="288"/>
    </location>
</feature>
<dbReference type="AlphaFoldDB" id="A0AAP0LYS7"/>
<dbReference type="GO" id="GO:0016036">
    <property type="term" value="P:cellular response to phosphate starvation"/>
    <property type="evidence" value="ECO:0007669"/>
    <property type="project" value="TreeGrafter"/>
</dbReference>
<evidence type="ECO:0000259" key="8">
    <source>
        <dbReference type="PROSITE" id="PS51382"/>
    </source>
</evidence>
<dbReference type="PANTHER" id="PTHR10783:SF4">
    <property type="entry name" value="PHOSPHATE TRANSPORTER PHO1 HOMOLOG 3"/>
    <property type="match status" value="1"/>
</dbReference>
<evidence type="ECO:0000256" key="5">
    <source>
        <dbReference type="ARBA" id="ARBA00023136"/>
    </source>
</evidence>
<dbReference type="Pfam" id="PF03124">
    <property type="entry name" value="EXS"/>
    <property type="match status" value="3"/>
</dbReference>
<dbReference type="Pfam" id="PF03105">
    <property type="entry name" value="SPX"/>
    <property type="match status" value="1"/>
</dbReference>
<keyword evidence="10" id="KW-1185">Reference proteome</keyword>
<dbReference type="Proteomes" id="UP001428341">
    <property type="component" value="Unassembled WGS sequence"/>
</dbReference>
<comment type="subcellular location">
    <subcellularLocation>
        <location evidence="1">Membrane</location>
        <topology evidence="1">Multi-pass membrane protein</topology>
    </subcellularLocation>
</comment>
<reference evidence="9 10" key="1">
    <citation type="submission" date="2024-05" db="EMBL/GenBank/DDBJ databases">
        <title>Haplotype-resolved chromosome-level genome assembly of Huyou (Citrus changshanensis).</title>
        <authorList>
            <person name="Miao C."/>
            <person name="Chen W."/>
            <person name="Wu Y."/>
            <person name="Wang L."/>
            <person name="Zhao S."/>
            <person name="Grierson D."/>
            <person name="Xu C."/>
            <person name="Chen K."/>
        </authorList>
    </citation>
    <scope>NUCLEOTIDE SEQUENCE [LARGE SCALE GENOMIC DNA]</scope>
    <source>
        <strain evidence="9">01-14</strain>
        <tissue evidence="9">Leaf</tissue>
    </source>
</reference>
<organism evidence="9 10">
    <name type="scientific">Citrus x changshan-huyou</name>
    <dbReference type="NCBI Taxonomy" id="2935761"/>
    <lineage>
        <taxon>Eukaryota</taxon>
        <taxon>Viridiplantae</taxon>
        <taxon>Streptophyta</taxon>
        <taxon>Embryophyta</taxon>
        <taxon>Tracheophyta</taxon>
        <taxon>Spermatophyta</taxon>
        <taxon>Magnoliopsida</taxon>
        <taxon>eudicotyledons</taxon>
        <taxon>Gunneridae</taxon>
        <taxon>Pentapetalae</taxon>
        <taxon>rosids</taxon>
        <taxon>malvids</taxon>
        <taxon>Sapindales</taxon>
        <taxon>Rutaceae</taxon>
        <taxon>Aurantioideae</taxon>
        <taxon>Citrus</taxon>
    </lineage>
</organism>
<dbReference type="EMBL" id="JBCGBO010000007">
    <property type="protein sequence ID" value="KAK9189146.1"/>
    <property type="molecule type" value="Genomic_DNA"/>
</dbReference>
<evidence type="ECO:0000313" key="9">
    <source>
        <dbReference type="EMBL" id="KAK9189146.1"/>
    </source>
</evidence>
<proteinExistence type="inferred from homology"/>
<evidence type="ECO:0000256" key="2">
    <source>
        <dbReference type="ARBA" id="ARBA00009665"/>
    </source>
</evidence>
<evidence type="ECO:0000313" key="10">
    <source>
        <dbReference type="Proteomes" id="UP001428341"/>
    </source>
</evidence>
<feature type="transmembrane region" description="Helical" evidence="6">
    <location>
        <begin position="226"/>
        <end position="247"/>
    </location>
</feature>
<name>A0AAP0LYS7_9ROSI</name>
<dbReference type="PROSITE" id="PS51380">
    <property type="entry name" value="EXS"/>
    <property type="match status" value="1"/>
</dbReference>
<dbReference type="PROSITE" id="PS51382">
    <property type="entry name" value="SPX"/>
    <property type="match status" value="1"/>
</dbReference>
<dbReference type="InterPro" id="IPR004342">
    <property type="entry name" value="EXS_C"/>
</dbReference>
<dbReference type="GO" id="GO:0006817">
    <property type="term" value="P:phosphate ion transport"/>
    <property type="evidence" value="ECO:0007669"/>
    <property type="project" value="TreeGrafter"/>
</dbReference>
<evidence type="ECO:0000256" key="1">
    <source>
        <dbReference type="ARBA" id="ARBA00004141"/>
    </source>
</evidence>
<evidence type="ECO:0000256" key="4">
    <source>
        <dbReference type="ARBA" id="ARBA00022989"/>
    </source>
</evidence>
<keyword evidence="4 6" id="KW-1133">Transmembrane helix</keyword>
<feature type="domain" description="SPX" evidence="8">
    <location>
        <begin position="1"/>
        <end position="178"/>
    </location>
</feature>
<keyword evidence="5 6" id="KW-0472">Membrane</keyword>
<keyword evidence="3 6" id="KW-0812">Transmembrane</keyword>
<dbReference type="GO" id="GO:0005802">
    <property type="term" value="C:trans-Golgi network"/>
    <property type="evidence" value="ECO:0007669"/>
    <property type="project" value="TreeGrafter"/>
</dbReference>
<dbReference type="GO" id="GO:0000822">
    <property type="term" value="F:inositol hexakisphosphate binding"/>
    <property type="evidence" value="ECO:0007669"/>
    <property type="project" value="TreeGrafter"/>
</dbReference>
<comment type="similarity">
    <text evidence="2">Belongs to the SYG1 (TC 2.A.94) family.</text>
</comment>
<gene>
    <name evidence="9" type="ORF">WN944_020552</name>
</gene>
<feature type="transmembrane region" description="Helical" evidence="6">
    <location>
        <begin position="184"/>
        <end position="206"/>
    </location>
</feature>
<sequence length="501" mass="57668">MKFGKEFAAQMVPEWQEAYMDYEYLKALLKEIQRFKRRNRAAAAPGGVGAGAASTAELTISTPAGARTSRRDQHMDVIKESIHGLSDETSDDSNDINKECNHTMIKLQNAVQEKIPPLELGNHFKKCSKILHENGIQFLSWQLYEVSKLMEGVETTFVKHFSNSNRSEGMNVLRPKAKRERHRITFPTGFLSGRTAAPVTAVILSIRAHDLLNKVGQKQYMDNMFPLYSLFAFIVLHMLMYASNIYFWRRYRVNYSFIFGFKQGTELGYRQVLLVSFGISVLALLTVLGNLDMEIDPKTKDYNELREALPLILLVLLFAMLFLPFIILYRSSRFFFLTCLFHCIAVPLYKTSSVYQTFNFIVAVIPHTSRLLQCLRLLFEEKDPMQGYNGLKYFLTIVAVCMRTALILNGVGGLGWKIIAWIFSDLSALLRFAWLQNVLNFNFTFLHRNAMITIVASLEIIRRSIWNFFRLENEHLSNVGKYRAFKSVPLPFNDDEDEGER</sequence>
<accession>A0AAP0LYS7</accession>
<dbReference type="GO" id="GO:0005886">
    <property type="term" value="C:plasma membrane"/>
    <property type="evidence" value="ECO:0007669"/>
    <property type="project" value="TreeGrafter"/>
</dbReference>